<accession>A0A154PE25</accession>
<organism evidence="1 2">
    <name type="scientific">Dufourea novaeangliae</name>
    <name type="common">Sweat bee</name>
    <dbReference type="NCBI Taxonomy" id="178035"/>
    <lineage>
        <taxon>Eukaryota</taxon>
        <taxon>Metazoa</taxon>
        <taxon>Ecdysozoa</taxon>
        <taxon>Arthropoda</taxon>
        <taxon>Hexapoda</taxon>
        <taxon>Insecta</taxon>
        <taxon>Pterygota</taxon>
        <taxon>Neoptera</taxon>
        <taxon>Endopterygota</taxon>
        <taxon>Hymenoptera</taxon>
        <taxon>Apocrita</taxon>
        <taxon>Aculeata</taxon>
        <taxon>Apoidea</taxon>
        <taxon>Anthophila</taxon>
        <taxon>Halictidae</taxon>
        <taxon>Rophitinae</taxon>
        <taxon>Dufourea</taxon>
    </lineage>
</organism>
<keyword evidence="2" id="KW-1185">Reference proteome</keyword>
<evidence type="ECO:0000313" key="1">
    <source>
        <dbReference type="EMBL" id="KZC10126.1"/>
    </source>
</evidence>
<dbReference type="AlphaFoldDB" id="A0A154PE25"/>
<dbReference type="Proteomes" id="UP000076502">
    <property type="component" value="Unassembled WGS sequence"/>
</dbReference>
<gene>
    <name evidence="1" type="ORF">WN55_01109</name>
</gene>
<evidence type="ECO:0000313" key="2">
    <source>
        <dbReference type="Proteomes" id="UP000076502"/>
    </source>
</evidence>
<sequence>MKLLTGEEIVQHGRAYGLFVSGAHTTRVANILAKDGEHRLEMHACLGRVGSI</sequence>
<dbReference type="EMBL" id="KQ434886">
    <property type="protein sequence ID" value="KZC10126.1"/>
    <property type="molecule type" value="Genomic_DNA"/>
</dbReference>
<reference evidence="1 2" key="1">
    <citation type="submission" date="2015-07" db="EMBL/GenBank/DDBJ databases">
        <title>The genome of Dufourea novaeangliae.</title>
        <authorList>
            <person name="Pan H."/>
            <person name="Kapheim K."/>
        </authorList>
    </citation>
    <scope>NUCLEOTIDE SEQUENCE [LARGE SCALE GENOMIC DNA]</scope>
    <source>
        <strain evidence="1">0120121106</strain>
        <tissue evidence="1">Whole body</tissue>
    </source>
</reference>
<protein>
    <submittedName>
        <fullName evidence="1">Uncharacterized protein</fullName>
    </submittedName>
</protein>
<name>A0A154PE25_DUFNO</name>
<proteinExistence type="predicted"/>